<dbReference type="GO" id="GO:0016787">
    <property type="term" value="F:hydrolase activity"/>
    <property type="evidence" value="ECO:0007669"/>
    <property type="project" value="UniProtKB-KW"/>
</dbReference>
<organism evidence="1 2">
    <name type="scientific">Fimbriimonas ginsengisoli</name>
    <dbReference type="NCBI Taxonomy" id="1005039"/>
    <lineage>
        <taxon>Bacteria</taxon>
        <taxon>Bacillati</taxon>
        <taxon>Armatimonadota</taxon>
        <taxon>Fimbriimonadia</taxon>
        <taxon>Fimbriimonadales</taxon>
        <taxon>Fimbriimonadaceae</taxon>
        <taxon>Fimbriimonas</taxon>
    </lineage>
</organism>
<dbReference type="InterPro" id="IPR023214">
    <property type="entry name" value="HAD_sf"/>
</dbReference>
<accession>A0A931M1C3</accession>
<dbReference type="AlphaFoldDB" id="A0A931M1C3"/>
<dbReference type="EMBL" id="JACOSL010000052">
    <property type="protein sequence ID" value="MBI1757136.1"/>
    <property type="molecule type" value="Genomic_DNA"/>
</dbReference>
<evidence type="ECO:0000313" key="1">
    <source>
        <dbReference type="EMBL" id="MBI1757136.1"/>
    </source>
</evidence>
<dbReference type="PANTHER" id="PTHR46191">
    <property type="match status" value="1"/>
</dbReference>
<dbReference type="SFLD" id="SFLDS00003">
    <property type="entry name" value="Haloacid_Dehalogenase"/>
    <property type="match status" value="1"/>
</dbReference>
<dbReference type="NCBIfam" id="TIGR01549">
    <property type="entry name" value="HAD-SF-IA-v1"/>
    <property type="match status" value="1"/>
</dbReference>
<dbReference type="InterPro" id="IPR036412">
    <property type="entry name" value="HAD-like_sf"/>
</dbReference>
<dbReference type="InterPro" id="IPR044924">
    <property type="entry name" value="HAD-SF_hydro_IA_REG-2-like_cap"/>
</dbReference>
<keyword evidence="1" id="KW-0378">Hydrolase</keyword>
<dbReference type="InterPro" id="IPR006439">
    <property type="entry name" value="HAD-SF_hydro_IA"/>
</dbReference>
<dbReference type="PRINTS" id="PR00413">
    <property type="entry name" value="HADHALOGNASE"/>
</dbReference>
<name>A0A931M1C3_FIMGI</name>
<dbReference type="Gene3D" id="1.10.150.720">
    <property type="entry name" value="Haloacid dehalogenase-like hydrolase"/>
    <property type="match status" value="1"/>
</dbReference>
<reference evidence="1" key="1">
    <citation type="submission" date="2020-07" db="EMBL/GenBank/DDBJ databases">
        <title>Huge and variable diversity of episymbiotic CPR bacteria and DPANN archaea in groundwater ecosystems.</title>
        <authorList>
            <person name="He C.Y."/>
            <person name="Keren R."/>
            <person name="Whittaker M."/>
            <person name="Farag I.F."/>
            <person name="Doudna J."/>
            <person name="Cate J.H.D."/>
            <person name="Banfield J.F."/>
        </authorList>
    </citation>
    <scope>NUCLEOTIDE SEQUENCE</scope>
    <source>
        <strain evidence="1">NC_groundwater_17_Pr7_B-0.1um_64_12</strain>
    </source>
</reference>
<protein>
    <submittedName>
        <fullName evidence="1">HAD-IA family hydrolase</fullName>
    </submittedName>
</protein>
<dbReference type="SUPFAM" id="SSF56784">
    <property type="entry name" value="HAD-like"/>
    <property type="match status" value="1"/>
</dbReference>
<sequence length="234" mass="26065">MSPKVITFDAQGTLVDTRWSPARLGRDLIDLLSLPVDREAAPARLQASLGSRWVEYQAVNLLRSEIEGDAFWGRLLGDWLVEYGQPASRLDEVMDATRDILYGPDQDYFSLYHDVMPALDAIRSRATIGVISNWDYSLHRILRMLGVLDRFSFVIASLEEGSEKPDPRLFGIASGRAGVMPAEMLHVGDDPIDDLEGARNAGMAAMLVDRSRFDCVPPYIASLIAIPEVLRWTS</sequence>
<gene>
    <name evidence="1" type="ORF">HYR64_08535</name>
</gene>
<dbReference type="InterPro" id="IPR051828">
    <property type="entry name" value="HAD-like_hydrolase_domain"/>
</dbReference>
<dbReference type="SFLD" id="SFLDG01129">
    <property type="entry name" value="C1.5:_HAD__Beta-PGM__Phosphata"/>
    <property type="match status" value="1"/>
</dbReference>
<proteinExistence type="predicted"/>
<dbReference type="Proteomes" id="UP000727962">
    <property type="component" value="Unassembled WGS sequence"/>
</dbReference>
<dbReference type="PANTHER" id="PTHR46191:SF2">
    <property type="entry name" value="HALOACID DEHALOGENASE-LIKE HYDROLASE DOMAIN-CONTAINING PROTEIN 3"/>
    <property type="match status" value="1"/>
</dbReference>
<dbReference type="Gene3D" id="3.40.50.1000">
    <property type="entry name" value="HAD superfamily/HAD-like"/>
    <property type="match status" value="1"/>
</dbReference>
<comment type="caution">
    <text evidence="1">The sequence shown here is derived from an EMBL/GenBank/DDBJ whole genome shotgun (WGS) entry which is preliminary data.</text>
</comment>
<evidence type="ECO:0000313" key="2">
    <source>
        <dbReference type="Proteomes" id="UP000727962"/>
    </source>
</evidence>
<dbReference type="Pfam" id="PF00702">
    <property type="entry name" value="Hydrolase"/>
    <property type="match status" value="1"/>
</dbReference>